<evidence type="ECO:0008006" key="4">
    <source>
        <dbReference type="Google" id="ProtNLM"/>
    </source>
</evidence>
<dbReference type="STRING" id="1544798.LH29_05030"/>
<evidence type="ECO:0000256" key="1">
    <source>
        <dbReference type="SAM" id="MobiDB-lite"/>
    </source>
</evidence>
<evidence type="ECO:0000313" key="2">
    <source>
        <dbReference type="EMBL" id="KJF44807.1"/>
    </source>
</evidence>
<dbReference type="Proteomes" id="UP000032544">
    <property type="component" value="Unassembled WGS sequence"/>
</dbReference>
<organism evidence="2 3">
    <name type="scientific">Draconibacterium sediminis</name>
    <dbReference type="NCBI Taxonomy" id="1544798"/>
    <lineage>
        <taxon>Bacteria</taxon>
        <taxon>Pseudomonadati</taxon>
        <taxon>Bacteroidota</taxon>
        <taxon>Bacteroidia</taxon>
        <taxon>Marinilabiliales</taxon>
        <taxon>Prolixibacteraceae</taxon>
        <taxon>Draconibacterium</taxon>
    </lineage>
</organism>
<reference evidence="2 3" key="1">
    <citation type="submission" date="2014-09" db="EMBL/GenBank/DDBJ databases">
        <title>Draft Genome Sequence of Draconibacterium sp. JN14CK-3.</title>
        <authorList>
            <person name="Dong C."/>
            <person name="Lai Q."/>
            <person name="Shao Z."/>
        </authorList>
    </citation>
    <scope>NUCLEOTIDE SEQUENCE [LARGE SCALE GENOMIC DNA]</scope>
    <source>
        <strain evidence="2 3">JN14CK-3</strain>
    </source>
</reference>
<evidence type="ECO:0000313" key="3">
    <source>
        <dbReference type="Proteomes" id="UP000032544"/>
    </source>
</evidence>
<keyword evidence="3" id="KW-1185">Reference proteome</keyword>
<feature type="region of interest" description="Disordered" evidence="1">
    <location>
        <begin position="92"/>
        <end position="123"/>
    </location>
</feature>
<dbReference type="OrthoDB" id="598142at2"/>
<dbReference type="Pfam" id="PF11325">
    <property type="entry name" value="DUF3127"/>
    <property type="match status" value="1"/>
</dbReference>
<comment type="caution">
    <text evidence="2">The sequence shown here is derived from an EMBL/GenBank/DDBJ whole genome shotgun (WGS) entry which is preliminary data.</text>
</comment>
<proteinExistence type="predicted"/>
<feature type="compositionally biased region" description="Acidic residues" evidence="1">
    <location>
        <begin position="105"/>
        <end position="123"/>
    </location>
</feature>
<accession>A0A0D8JD40</accession>
<dbReference type="RefSeq" id="WP_045026337.1">
    <property type="nucleotide sequence ID" value="NZ_CAJXKZ010000003.1"/>
</dbReference>
<dbReference type="EMBL" id="JRHC01000001">
    <property type="protein sequence ID" value="KJF44807.1"/>
    <property type="molecule type" value="Genomic_DNA"/>
</dbReference>
<dbReference type="AlphaFoldDB" id="A0A0D8JD40"/>
<sequence length="123" mass="13745">MALSVKGKVDQILKPESGVSRAGKEWSKQEFVIETDEQYPRKVCFTLFGDKVDLVKGLSAGEEVDVSFNLESREYNGRWFHNINAWKIDKVSADGNLPEPPPEFGMDDIPPEPSEDSAGDLPF</sequence>
<dbReference type="InterPro" id="IPR021474">
    <property type="entry name" value="DUF3127"/>
</dbReference>
<gene>
    <name evidence="2" type="ORF">LH29_05030</name>
</gene>
<name>A0A0D8JD40_9BACT</name>
<dbReference type="PATRIC" id="fig|1544798.3.peg.1017"/>
<protein>
    <recommendedName>
        <fullName evidence="4">DUF3127 domain-containing protein</fullName>
    </recommendedName>
</protein>